<evidence type="ECO:0000313" key="8">
    <source>
        <dbReference type="EMBL" id="KAG7481182.1"/>
    </source>
</evidence>
<sequence>MGTTTFLSAKTNGVELPMSRLSRVAAGLNKRAEREKAIGSSRSGWAYIQSHASRMDSLRLKLEKQGLVNVTYMVVNDQGAESQRLHSTLREKMSENIILHAQDPKQDDVWKALSGEKDDFLIYDRCGRLTYHIALPYSILSTPYVEEAIRETYCSGICGNCSFETSEQKATCNRTVEAEAERSPEGETQPLDGEAGTVDHHAHGHSQGHGHRHGSRERHGSRGHGHRRGQGGGGQHQHHHDDQHQHRHIHQQHSHTYIPAQSPVELGQMTFDLQLEGVPELQAHQHP</sequence>
<organism evidence="8 9">
    <name type="scientific">Megalops atlanticus</name>
    <name type="common">Tarpon</name>
    <name type="synonym">Clupea gigantea</name>
    <dbReference type="NCBI Taxonomy" id="7932"/>
    <lineage>
        <taxon>Eukaryota</taxon>
        <taxon>Metazoa</taxon>
        <taxon>Chordata</taxon>
        <taxon>Craniata</taxon>
        <taxon>Vertebrata</taxon>
        <taxon>Euteleostomi</taxon>
        <taxon>Actinopterygii</taxon>
        <taxon>Neopterygii</taxon>
        <taxon>Teleostei</taxon>
        <taxon>Elopiformes</taxon>
        <taxon>Megalopidae</taxon>
        <taxon>Megalops</taxon>
    </lineage>
</organism>
<keyword evidence="2" id="KW-0964">Secreted</keyword>
<dbReference type="PANTHER" id="PTHR10105:SF3">
    <property type="entry name" value="SELENOPROTEIN P"/>
    <property type="match status" value="1"/>
</dbReference>
<dbReference type="EMBL" id="JAFDVH010000004">
    <property type="protein sequence ID" value="KAG7481182.1"/>
    <property type="molecule type" value="Genomic_DNA"/>
</dbReference>
<evidence type="ECO:0000259" key="7">
    <source>
        <dbReference type="Pfam" id="PF04592"/>
    </source>
</evidence>
<evidence type="ECO:0000256" key="2">
    <source>
        <dbReference type="ARBA" id="ARBA00022525"/>
    </source>
</evidence>
<keyword evidence="5" id="KW-0325">Glycoprotein</keyword>
<dbReference type="Pfam" id="PF04592">
    <property type="entry name" value="SelP_N"/>
    <property type="match status" value="1"/>
</dbReference>
<evidence type="ECO:0000256" key="6">
    <source>
        <dbReference type="SAM" id="MobiDB-lite"/>
    </source>
</evidence>
<proteinExistence type="predicted"/>
<dbReference type="PANTHER" id="PTHR10105">
    <property type="entry name" value="SELENOPROTEIN P"/>
    <property type="match status" value="1"/>
</dbReference>
<accession>A0A9D3TG58</accession>
<comment type="caution">
    <text evidence="8">The sequence shown here is derived from an EMBL/GenBank/DDBJ whole genome shotgun (WGS) entry which is preliminary data.</text>
</comment>
<gene>
    <name evidence="8" type="ORF">MATL_G00064070</name>
</gene>
<comment type="subcellular location">
    <subcellularLocation>
        <location evidence="1">Secreted</location>
    </subcellularLocation>
</comment>
<feature type="compositionally biased region" description="Basic residues" evidence="6">
    <location>
        <begin position="202"/>
        <end position="229"/>
    </location>
</feature>
<dbReference type="InterPro" id="IPR007671">
    <property type="entry name" value="Selenoprotein-P_N"/>
</dbReference>
<protein>
    <recommendedName>
        <fullName evidence="7">Selenoprotein P N-terminal domain-containing protein</fullName>
    </recommendedName>
</protein>
<evidence type="ECO:0000256" key="5">
    <source>
        <dbReference type="ARBA" id="ARBA00023180"/>
    </source>
</evidence>
<keyword evidence="4" id="KW-0712">Selenocysteine</keyword>
<feature type="domain" description="Selenoprotein P N-terminal" evidence="7">
    <location>
        <begin position="51"/>
        <end position="248"/>
    </location>
</feature>
<feature type="region of interest" description="Disordered" evidence="6">
    <location>
        <begin position="174"/>
        <end position="255"/>
    </location>
</feature>
<evidence type="ECO:0000313" key="9">
    <source>
        <dbReference type="Proteomes" id="UP001046870"/>
    </source>
</evidence>
<reference evidence="8" key="1">
    <citation type="submission" date="2021-01" db="EMBL/GenBank/DDBJ databases">
        <authorList>
            <person name="Zahm M."/>
            <person name="Roques C."/>
            <person name="Cabau C."/>
            <person name="Klopp C."/>
            <person name="Donnadieu C."/>
            <person name="Jouanno E."/>
            <person name="Lampietro C."/>
            <person name="Louis A."/>
            <person name="Herpin A."/>
            <person name="Echchiki A."/>
            <person name="Berthelot C."/>
            <person name="Parey E."/>
            <person name="Roest-Crollius H."/>
            <person name="Braasch I."/>
            <person name="Postlethwait J."/>
            <person name="Bobe J."/>
            <person name="Montfort J."/>
            <person name="Bouchez O."/>
            <person name="Begum T."/>
            <person name="Mejri S."/>
            <person name="Adams A."/>
            <person name="Chen W.-J."/>
            <person name="Guiguen Y."/>
        </authorList>
    </citation>
    <scope>NUCLEOTIDE SEQUENCE</scope>
    <source>
        <strain evidence="8">YG-15Mar2019-1</strain>
        <tissue evidence="8">Brain</tissue>
    </source>
</reference>
<name>A0A9D3TG58_MEGAT</name>
<evidence type="ECO:0000256" key="4">
    <source>
        <dbReference type="ARBA" id="ARBA00022933"/>
    </source>
</evidence>
<evidence type="ECO:0000256" key="1">
    <source>
        <dbReference type="ARBA" id="ARBA00004613"/>
    </source>
</evidence>
<dbReference type="GO" id="GO:0008430">
    <property type="term" value="F:selenium binding"/>
    <property type="evidence" value="ECO:0007669"/>
    <property type="project" value="InterPro"/>
</dbReference>
<keyword evidence="9" id="KW-1185">Reference proteome</keyword>
<evidence type="ECO:0000256" key="3">
    <source>
        <dbReference type="ARBA" id="ARBA00022729"/>
    </source>
</evidence>
<dbReference type="InterPro" id="IPR037941">
    <property type="entry name" value="SeP"/>
</dbReference>
<dbReference type="GO" id="GO:0005576">
    <property type="term" value="C:extracellular region"/>
    <property type="evidence" value="ECO:0007669"/>
    <property type="project" value="UniProtKB-SubCell"/>
</dbReference>
<feature type="compositionally biased region" description="Basic and acidic residues" evidence="6">
    <location>
        <begin position="176"/>
        <end position="185"/>
    </location>
</feature>
<dbReference type="Proteomes" id="UP001046870">
    <property type="component" value="Chromosome 4"/>
</dbReference>
<dbReference type="AlphaFoldDB" id="A0A9D3TG58"/>
<dbReference type="GO" id="GO:0001887">
    <property type="term" value="P:selenium compound metabolic process"/>
    <property type="evidence" value="ECO:0007669"/>
    <property type="project" value="TreeGrafter"/>
</dbReference>
<dbReference type="OrthoDB" id="6134775at2759"/>
<keyword evidence="3" id="KW-0732">Signal</keyword>